<gene>
    <name evidence="4" type="primary">paaI</name>
    <name evidence="4" type="ORF">H4O21_12360</name>
</gene>
<keyword evidence="5" id="KW-1185">Reference proteome</keyword>
<evidence type="ECO:0000256" key="2">
    <source>
        <dbReference type="ARBA" id="ARBA00022801"/>
    </source>
</evidence>
<dbReference type="InterPro" id="IPR052723">
    <property type="entry name" value="Acyl-CoA_thioesterase_PaaI"/>
</dbReference>
<comment type="similarity">
    <text evidence="1">Belongs to the thioesterase PaaI family.</text>
</comment>
<dbReference type="EMBL" id="JACJFM010000014">
    <property type="protein sequence ID" value="MBB1487400.1"/>
    <property type="molecule type" value="Genomic_DNA"/>
</dbReference>
<organism evidence="4 5">
    <name type="scientific">Oceanospirillum sediminis</name>
    <dbReference type="NCBI Taxonomy" id="2760088"/>
    <lineage>
        <taxon>Bacteria</taxon>
        <taxon>Pseudomonadati</taxon>
        <taxon>Pseudomonadota</taxon>
        <taxon>Gammaproteobacteria</taxon>
        <taxon>Oceanospirillales</taxon>
        <taxon>Oceanospirillaceae</taxon>
        <taxon>Oceanospirillum</taxon>
    </lineage>
</organism>
<dbReference type="InterPro" id="IPR029069">
    <property type="entry name" value="HotDog_dom_sf"/>
</dbReference>
<reference evidence="4 5" key="1">
    <citation type="submission" date="2020-08" db="EMBL/GenBank/DDBJ databases">
        <title>Oceanospirillum sp. nov. isolated from marine sediment.</title>
        <authorList>
            <person name="Ji X."/>
        </authorList>
    </citation>
    <scope>NUCLEOTIDE SEQUENCE [LARGE SCALE GENOMIC DNA]</scope>
    <source>
        <strain evidence="4 5">D5</strain>
    </source>
</reference>
<evidence type="ECO:0000313" key="4">
    <source>
        <dbReference type="EMBL" id="MBB1487400.1"/>
    </source>
</evidence>
<dbReference type="Proteomes" id="UP000565262">
    <property type="component" value="Unassembled WGS sequence"/>
</dbReference>
<accession>A0A839IRU9</accession>
<evidence type="ECO:0000313" key="5">
    <source>
        <dbReference type="Proteomes" id="UP000565262"/>
    </source>
</evidence>
<evidence type="ECO:0000256" key="1">
    <source>
        <dbReference type="ARBA" id="ARBA00008324"/>
    </source>
</evidence>
<dbReference type="PANTHER" id="PTHR42856:SF1">
    <property type="entry name" value="ACYL-COENZYME A THIOESTERASE PAAI"/>
    <property type="match status" value="1"/>
</dbReference>
<dbReference type="SUPFAM" id="SSF54637">
    <property type="entry name" value="Thioesterase/thiol ester dehydrase-isomerase"/>
    <property type="match status" value="1"/>
</dbReference>
<dbReference type="CDD" id="cd03443">
    <property type="entry name" value="PaaI_thioesterase"/>
    <property type="match status" value="1"/>
</dbReference>
<sequence>MTDKNTQKPTEMPPEELAQACAKAMYARDHAALMLEMKIEEVQPGCAKLSMEVRQDMCNGHGICHGGMIFSLADTAFAYACNSYNQVTVAGGCNIEYIAPGQLGDTLYAEAKEVTVQGRNGIYDVTISNQDGKAIAFFRGKSRQIKGEVIPSEV</sequence>
<dbReference type="GO" id="GO:0016289">
    <property type="term" value="F:acyl-CoA hydrolase activity"/>
    <property type="evidence" value="ECO:0007669"/>
    <property type="project" value="UniProtKB-ARBA"/>
</dbReference>
<comment type="caution">
    <text evidence="4">The sequence shown here is derived from an EMBL/GenBank/DDBJ whole genome shotgun (WGS) entry which is preliminary data.</text>
</comment>
<protein>
    <submittedName>
        <fullName evidence="4">Hydroxyphenylacetyl-CoA thioesterase PaaI</fullName>
    </submittedName>
</protein>
<feature type="domain" description="Thioesterase" evidence="3">
    <location>
        <begin position="61"/>
        <end position="134"/>
    </location>
</feature>
<dbReference type="Gene3D" id="3.10.129.10">
    <property type="entry name" value="Hotdog Thioesterase"/>
    <property type="match status" value="1"/>
</dbReference>
<proteinExistence type="inferred from homology"/>
<dbReference type="InterPro" id="IPR006683">
    <property type="entry name" value="Thioestr_dom"/>
</dbReference>
<dbReference type="RefSeq" id="WP_182809176.1">
    <property type="nucleotide sequence ID" value="NZ_JACJFM010000014.1"/>
</dbReference>
<dbReference type="PANTHER" id="PTHR42856">
    <property type="entry name" value="ACYL-COENZYME A THIOESTERASE PAAI"/>
    <property type="match status" value="1"/>
</dbReference>
<dbReference type="AlphaFoldDB" id="A0A839IRU9"/>
<dbReference type="NCBIfam" id="TIGR02286">
    <property type="entry name" value="PaaD"/>
    <property type="match status" value="1"/>
</dbReference>
<dbReference type="FunFam" id="3.10.129.10:FF:000022">
    <property type="entry name" value="Phenylacetic acid degradation protein"/>
    <property type="match status" value="1"/>
</dbReference>
<dbReference type="InterPro" id="IPR011973">
    <property type="entry name" value="PaaD"/>
</dbReference>
<dbReference type="NCBIfam" id="TIGR00369">
    <property type="entry name" value="unchar_dom_1"/>
    <property type="match status" value="1"/>
</dbReference>
<evidence type="ECO:0000259" key="3">
    <source>
        <dbReference type="Pfam" id="PF03061"/>
    </source>
</evidence>
<dbReference type="Pfam" id="PF03061">
    <property type="entry name" value="4HBT"/>
    <property type="match status" value="1"/>
</dbReference>
<dbReference type="InterPro" id="IPR003736">
    <property type="entry name" value="PAAI_dom"/>
</dbReference>
<keyword evidence="2" id="KW-0378">Hydrolase</keyword>
<name>A0A839IRU9_9GAMM</name>